<dbReference type="Gene3D" id="3.40.50.12780">
    <property type="entry name" value="N-terminal domain of ligase-like"/>
    <property type="match status" value="1"/>
</dbReference>
<accession>A0A941IPU6</accession>
<dbReference type="Pfam" id="PF23562">
    <property type="entry name" value="AMP-binding_C_3"/>
    <property type="match status" value="1"/>
</dbReference>
<comment type="caution">
    <text evidence="1">The sequence shown here is derived from an EMBL/GenBank/DDBJ whole genome shotgun (WGS) entry which is preliminary data.</text>
</comment>
<proteinExistence type="predicted"/>
<dbReference type="EMBL" id="JAGSOG010000099">
    <property type="protein sequence ID" value="MBR7835529.1"/>
    <property type="molecule type" value="Genomic_DNA"/>
</dbReference>
<name>A0A941IPU6_9ACTN</name>
<dbReference type="Proteomes" id="UP000675781">
    <property type="component" value="Unassembled WGS sequence"/>
</dbReference>
<gene>
    <name evidence="1" type="ORF">KDL01_19795</name>
</gene>
<dbReference type="RefSeq" id="WP_212530022.1">
    <property type="nucleotide sequence ID" value="NZ_JAGSOG010000099.1"/>
</dbReference>
<protein>
    <submittedName>
        <fullName evidence="1">AMP-binding protein</fullName>
    </submittedName>
</protein>
<evidence type="ECO:0000313" key="1">
    <source>
        <dbReference type="EMBL" id="MBR7835529.1"/>
    </source>
</evidence>
<dbReference type="Gene3D" id="3.30.300.30">
    <property type="match status" value="1"/>
</dbReference>
<keyword evidence="2" id="KW-1185">Reference proteome</keyword>
<sequence length="186" mass="19893">MGRLIDPESVEFQQDSELYIRRAAPLSLGYFGVDEEIAAQTFLPDGAIATGDFGLLDEDGFLTLLGRRKDLIALGSGRKVHPAEIEALFAGAPGIAELVVVPGPRGSVLGALVTPDLAGDEELRGRVAERIREVNAGLEPYRRIVSVVFREQPLGADRAFLTANMKLSRPAATAHFAERAADAVAL</sequence>
<dbReference type="InterPro" id="IPR042099">
    <property type="entry name" value="ANL_N_sf"/>
</dbReference>
<evidence type="ECO:0000313" key="2">
    <source>
        <dbReference type="Proteomes" id="UP000675781"/>
    </source>
</evidence>
<dbReference type="SUPFAM" id="SSF56801">
    <property type="entry name" value="Acetyl-CoA synthetase-like"/>
    <property type="match status" value="1"/>
</dbReference>
<dbReference type="InterPro" id="IPR045851">
    <property type="entry name" value="AMP-bd_C_sf"/>
</dbReference>
<organism evidence="1 2">
    <name type="scientific">Actinospica durhamensis</name>
    <dbReference type="NCBI Taxonomy" id="1508375"/>
    <lineage>
        <taxon>Bacteria</taxon>
        <taxon>Bacillati</taxon>
        <taxon>Actinomycetota</taxon>
        <taxon>Actinomycetes</taxon>
        <taxon>Catenulisporales</taxon>
        <taxon>Actinospicaceae</taxon>
        <taxon>Actinospica</taxon>
    </lineage>
</organism>
<dbReference type="GO" id="GO:0016405">
    <property type="term" value="F:CoA-ligase activity"/>
    <property type="evidence" value="ECO:0007669"/>
    <property type="project" value="TreeGrafter"/>
</dbReference>
<dbReference type="AlphaFoldDB" id="A0A941IPU6"/>
<reference evidence="1" key="1">
    <citation type="submission" date="2021-04" db="EMBL/GenBank/DDBJ databases">
        <title>Genome based classification of Actinospica acidithermotolerans sp. nov., an actinobacterium isolated from an Indonesian hot spring.</title>
        <authorList>
            <person name="Kusuma A.B."/>
            <person name="Putra K.E."/>
            <person name="Nafisah S."/>
            <person name="Loh J."/>
            <person name="Nouioui I."/>
            <person name="Goodfellow M."/>
        </authorList>
    </citation>
    <scope>NUCLEOTIDE SEQUENCE</scope>
    <source>
        <strain evidence="1">CSCA 57</strain>
    </source>
</reference>
<dbReference type="PANTHER" id="PTHR24096">
    <property type="entry name" value="LONG-CHAIN-FATTY-ACID--COA LIGASE"/>
    <property type="match status" value="1"/>
</dbReference>